<organism evidence="1 2">
    <name type="scientific">Paenibacillus hexagrammi</name>
    <dbReference type="NCBI Taxonomy" id="2908839"/>
    <lineage>
        <taxon>Bacteria</taxon>
        <taxon>Bacillati</taxon>
        <taxon>Bacillota</taxon>
        <taxon>Bacilli</taxon>
        <taxon>Bacillales</taxon>
        <taxon>Paenibacillaceae</taxon>
        <taxon>Paenibacillus</taxon>
    </lineage>
</organism>
<dbReference type="InterPro" id="IPR045397">
    <property type="entry name" value="TumE-like"/>
</dbReference>
<accession>A0ABY3SKX6</accession>
<dbReference type="Proteomes" id="UP001649230">
    <property type="component" value="Chromosome"/>
</dbReference>
<evidence type="ECO:0000313" key="1">
    <source>
        <dbReference type="EMBL" id="UJF33879.1"/>
    </source>
</evidence>
<proteinExistence type="predicted"/>
<dbReference type="EMBL" id="CP090978">
    <property type="protein sequence ID" value="UJF33879.1"/>
    <property type="molecule type" value="Genomic_DNA"/>
</dbReference>
<evidence type="ECO:0000313" key="2">
    <source>
        <dbReference type="Proteomes" id="UP001649230"/>
    </source>
</evidence>
<sequence length="142" mass="16373">MNSHQAARPPSNIIQLERNYAHIIIDTRDGDGSGLMSSRKFTRHTFVFIDGSRLLITEELSAAVIDVSYYNWVDPSGNTILSFHSEPHDRDLRYQTATEPYHVHPPDDAKMTNITRYPNFHHQDLHTIMEHIFFSLIAAKKI</sequence>
<protein>
    <submittedName>
        <fullName evidence="1">DUF6516 family protein</fullName>
    </submittedName>
</protein>
<reference evidence="1 2" key="1">
    <citation type="journal article" date="2024" name="Int. J. Syst. Evol. Microbiol.">
        <title>Paenibacillus hexagrammi sp. nov., a novel bacterium isolated from the gut content of Hexagrammos agrammus.</title>
        <authorList>
            <person name="Jung H.K."/>
            <person name="Kim D.G."/>
            <person name="Zin H."/>
            <person name="Park J."/>
            <person name="Jung H."/>
            <person name="Kim Y.O."/>
            <person name="Kong H.J."/>
            <person name="Kim J.W."/>
            <person name="Kim Y.S."/>
        </authorList>
    </citation>
    <scope>NUCLEOTIDE SEQUENCE [LARGE SCALE GENOMIC DNA]</scope>
    <source>
        <strain evidence="1 2">YPD9-1</strain>
    </source>
</reference>
<dbReference type="RefSeq" id="WP_235120270.1">
    <property type="nucleotide sequence ID" value="NZ_CP090978.1"/>
</dbReference>
<name>A0ABY3SKX6_9BACL</name>
<dbReference type="Pfam" id="PF20126">
    <property type="entry name" value="TumE"/>
    <property type="match status" value="1"/>
</dbReference>
<gene>
    <name evidence="1" type="ORF">L0M14_01055</name>
</gene>
<keyword evidence="2" id="KW-1185">Reference proteome</keyword>